<accession>A0A7M2YVK5</accession>
<dbReference type="RefSeq" id="WP_114796579.1">
    <property type="nucleotide sequence ID" value="NZ_QQZY01000005.1"/>
</dbReference>
<sequence>MSTTTIVLALALGLAAGVLSGLFGVGGGILFVPTLLALGLGQVEAAATSLLAIVPTAAVGIWRQTRYGNMRVRPALVVGIASIAGVEVGVRVATSLSESVLRRLFGVLLLLVAAQLVASTVRLGRRHPGAR</sequence>
<protein>
    <recommendedName>
        <fullName evidence="6">Probable membrane transporter protein</fullName>
    </recommendedName>
</protein>
<dbReference type="EMBL" id="QQZY01000005">
    <property type="protein sequence ID" value="RDI74055.1"/>
    <property type="molecule type" value="Genomic_DNA"/>
</dbReference>
<keyword evidence="5 6" id="KW-0472">Membrane</keyword>
<reference evidence="8" key="2">
    <citation type="journal article" date="2019" name="MicrobiologyOpen">
        <title>High-quality draft genome sequence of Gaiella occulta isolated from a 150 meter deep mineral water borehole and comparison with the genome sequences of other deep-branching lineages of the phylum Actinobacteria.</title>
        <authorList>
            <person name="Severino R."/>
            <person name="Froufe H.J.C."/>
            <person name="Barroso C."/>
            <person name="Albuquerque L."/>
            <person name="Lobo-da-Cunha A."/>
            <person name="da Costa M.S."/>
            <person name="Egas C."/>
        </authorList>
    </citation>
    <scope>NUCLEOTIDE SEQUENCE [LARGE SCALE GENOMIC DNA]</scope>
    <source>
        <strain evidence="8">F2-233</strain>
    </source>
</reference>
<evidence type="ECO:0000256" key="3">
    <source>
        <dbReference type="ARBA" id="ARBA00022692"/>
    </source>
</evidence>
<comment type="subcellular location">
    <subcellularLocation>
        <location evidence="6">Cell membrane</location>
        <topology evidence="6">Multi-pass membrane protein</topology>
    </subcellularLocation>
    <subcellularLocation>
        <location evidence="1">Membrane</location>
        <topology evidence="1">Multi-pass membrane protein</topology>
    </subcellularLocation>
</comment>
<reference evidence="7 8" key="1">
    <citation type="submission" date="2018-07" db="EMBL/GenBank/DDBJ databases">
        <title>High-quality-draft genome sequence of Gaiella occulta.</title>
        <authorList>
            <person name="Severino R."/>
            <person name="Froufe H.J.C."/>
            <person name="Rainey F.A."/>
            <person name="Barroso C."/>
            <person name="Albuquerque L."/>
            <person name="Lobo-Da-Cunha A."/>
            <person name="Da Costa M.S."/>
            <person name="Egas C."/>
        </authorList>
    </citation>
    <scope>NUCLEOTIDE SEQUENCE [LARGE SCALE GENOMIC DNA]</scope>
    <source>
        <strain evidence="7 8">F2-233</strain>
    </source>
</reference>
<evidence type="ECO:0000256" key="1">
    <source>
        <dbReference type="ARBA" id="ARBA00004141"/>
    </source>
</evidence>
<proteinExistence type="inferred from homology"/>
<evidence type="ECO:0000256" key="2">
    <source>
        <dbReference type="ARBA" id="ARBA00009142"/>
    </source>
</evidence>
<organism evidence="7 8">
    <name type="scientific">Gaiella occulta</name>
    <dbReference type="NCBI Taxonomy" id="1002870"/>
    <lineage>
        <taxon>Bacteria</taxon>
        <taxon>Bacillati</taxon>
        <taxon>Actinomycetota</taxon>
        <taxon>Thermoleophilia</taxon>
        <taxon>Gaiellales</taxon>
        <taxon>Gaiellaceae</taxon>
        <taxon>Gaiella</taxon>
    </lineage>
</organism>
<evidence type="ECO:0000256" key="5">
    <source>
        <dbReference type="ARBA" id="ARBA00023136"/>
    </source>
</evidence>
<comment type="caution">
    <text evidence="7">The sequence shown here is derived from an EMBL/GenBank/DDBJ whole genome shotgun (WGS) entry which is preliminary data.</text>
</comment>
<evidence type="ECO:0000313" key="7">
    <source>
        <dbReference type="EMBL" id="RDI74055.1"/>
    </source>
</evidence>
<comment type="similarity">
    <text evidence="2 6">Belongs to the 4-toluene sulfonate uptake permease (TSUP) (TC 2.A.102) family.</text>
</comment>
<evidence type="ECO:0000256" key="6">
    <source>
        <dbReference type="RuleBase" id="RU363041"/>
    </source>
</evidence>
<dbReference type="OrthoDB" id="3700425at2"/>
<feature type="transmembrane region" description="Helical" evidence="6">
    <location>
        <begin position="74"/>
        <end position="94"/>
    </location>
</feature>
<gene>
    <name evidence="7" type="ORF">Gocc_2152</name>
</gene>
<keyword evidence="6" id="KW-1003">Cell membrane</keyword>
<dbReference type="Pfam" id="PF01925">
    <property type="entry name" value="TauE"/>
    <property type="match status" value="1"/>
</dbReference>
<feature type="transmembrane region" description="Helical" evidence="6">
    <location>
        <begin position="36"/>
        <end position="62"/>
    </location>
</feature>
<keyword evidence="8" id="KW-1185">Reference proteome</keyword>
<dbReference type="GO" id="GO:0005886">
    <property type="term" value="C:plasma membrane"/>
    <property type="evidence" value="ECO:0007669"/>
    <property type="project" value="UniProtKB-SubCell"/>
</dbReference>
<keyword evidence="3 6" id="KW-0812">Transmembrane</keyword>
<feature type="transmembrane region" description="Helical" evidence="6">
    <location>
        <begin position="100"/>
        <end position="121"/>
    </location>
</feature>
<name>A0A7M2YVK5_9ACTN</name>
<keyword evidence="4 6" id="KW-1133">Transmembrane helix</keyword>
<dbReference type="InterPro" id="IPR051598">
    <property type="entry name" value="TSUP/Inactive_protease-like"/>
</dbReference>
<evidence type="ECO:0000256" key="4">
    <source>
        <dbReference type="ARBA" id="ARBA00022989"/>
    </source>
</evidence>
<dbReference type="Proteomes" id="UP000254134">
    <property type="component" value="Unassembled WGS sequence"/>
</dbReference>
<dbReference type="PANTHER" id="PTHR43701:SF2">
    <property type="entry name" value="MEMBRANE TRANSPORTER PROTEIN YJNA-RELATED"/>
    <property type="match status" value="1"/>
</dbReference>
<dbReference type="PANTHER" id="PTHR43701">
    <property type="entry name" value="MEMBRANE TRANSPORTER PROTEIN MJ0441-RELATED"/>
    <property type="match status" value="1"/>
</dbReference>
<dbReference type="InterPro" id="IPR002781">
    <property type="entry name" value="TM_pro_TauE-like"/>
</dbReference>
<dbReference type="AlphaFoldDB" id="A0A7M2YVK5"/>
<evidence type="ECO:0000313" key="8">
    <source>
        <dbReference type="Proteomes" id="UP000254134"/>
    </source>
</evidence>